<gene>
    <name evidence="2" type="ORF">GCM10011430_12310</name>
</gene>
<evidence type="ECO:0008006" key="4">
    <source>
        <dbReference type="Google" id="ProtNLM"/>
    </source>
</evidence>
<reference evidence="2" key="1">
    <citation type="journal article" date="2014" name="Int. J. Syst. Evol. Microbiol.">
        <title>Complete genome sequence of Corynebacterium casei LMG S-19264T (=DSM 44701T), isolated from a smear-ripened cheese.</title>
        <authorList>
            <consortium name="US DOE Joint Genome Institute (JGI-PGF)"/>
            <person name="Walter F."/>
            <person name="Albersmeier A."/>
            <person name="Kalinowski J."/>
            <person name="Ruckert C."/>
        </authorList>
    </citation>
    <scope>NUCLEOTIDE SEQUENCE</scope>
    <source>
        <strain evidence="2">CCM 7664</strain>
    </source>
</reference>
<name>A0A8J3AZU7_9BURK</name>
<keyword evidence="3" id="KW-1185">Reference proteome</keyword>
<dbReference type="EMBL" id="BMDP01000002">
    <property type="protein sequence ID" value="GGI54057.1"/>
    <property type="molecule type" value="Genomic_DNA"/>
</dbReference>
<evidence type="ECO:0000256" key="1">
    <source>
        <dbReference type="SAM" id="MobiDB-lite"/>
    </source>
</evidence>
<feature type="region of interest" description="Disordered" evidence="1">
    <location>
        <begin position="1"/>
        <end position="20"/>
    </location>
</feature>
<dbReference type="RefSeq" id="WP_229723995.1">
    <property type="nucleotide sequence ID" value="NZ_BMDP01000002.1"/>
</dbReference>
<dbReference type="Proteomes" id="UP000627205">
    <property type="component" value="Unassembled WGS sequence"/>
</dbReference>
<reference evidence="2" key="2">
    <citation type="submission" date="2020-09" db="EMBL/GenBank/DDBJ databases">
        <authorList>
            <person name="Sun Q."/>
            <person name="Sedlacek I."/>
        </authorList>
    </citation>
    <scope>NUCLEOTIDE SEQUENCE</scope>
    <source>
        <strain evidence="2">CCM 7664</strain>
    </source>
</reference>
<evidence type="ECO:0000313" key="3">
    <source>
        <dbReference type="Proteomes" id="UP000627205"/>
    </source>
</evidence>
<organism evidence="2 3">
    <name type="scientific">Oxalicibacterium solurbis</name>
    <dbReference type="NCBI Taxonomy" id="69280"/>
    <lineage>
        <taxon>Bacteria</taxon>
        <taxon>Pseudomonadati</taxon>
        <taxon>Pseudomonadota</taxon>
        <taxon>Betaproteobacteria</taxon>
        <taxon>Burkholderiales</taxon>
        <taxon>Oxalobacteraceae</taxon>
        <taxon>Oxalicibacterium</taxon>
    </lineage>
</organism>
<protein>
    <recommendedName>
        <fullName evidence="4">7-cyano-7-deazaguanine synthase</fullName>
    </recommendedName>
</protein>
<dbReference type="AlphaFoldDB" id="A0A8J3AZU7"/>
<proteinExistence type="predicted"/>
<sequence>MPDDHHLSPSADVQPGSPRPDRIVARLTEMRGNNEATHQSTNQVTRIVSFDDQQVGWEMTGPEECLPPPLRVHDLAATALVFLAMHQGRDLHIDGPVTQSLLRNMEDLIACWHLWRPDLYRIVRVSAEHEVTDAALPSPASPPRAVLAFSGGLDASFTAWRHVTGNAGRRSHLLHAGVLIQGFDIGLDANAAFTTTVSTAADALRSINVPMVTMRTNWRDVACVNWEMEFGNGVASCLRNWQGSVSAALVGSDEDYARLVLPWGGNPITYTMLSSRDFQVVYDGGEFTRTEKAAGILDWPAGLRNLRVCWEGPLTGRNCGHCEKCLRTKLNFMALGAPLPESLAGPPSDADIQNLRVGNRAQLVLLQEIVEMAERRKIRQSWVRALKIAIAKNRMRLAVPVGAALRRMTQPLRTLLRPLKRRLVSQ</sequence>
<accession>A0A8J3AZU7</accession>
<evidence type="ECO:0000313" key="2">
    <source>
        <dbReference type="EMBL" id="GGI54057.1"/>
    </source>
</evidence>
<comment type="caution">
    <text evidence="2">The sequence shown here is derived from an EMBL/GenBank/DDBJ whole genome shotgun (WGS) entry which is preliminary data.</text>
</comment>